<reference evidence="3" key="1">
    <citation type="journal article" date="2019" name="Int. J. Syst. Evol. Microbiol.">
        <title>The Global Catalogue of Microorganisms (GCM) 10K type strain sequencing project: providing services to taxonomists for standard genome sequencing and annotation.</title>
        <authorList>
            <consortium name="The Broad Institute Genomics Platform"/>
            <consortium name="The Broad Institute Genome Sequencing Center for Infectious Disease"/>
            <person name="Wu L."/>
            <person name="Ma J."/>
        </authorList>
    </citation>
    <scope>NUCLEOTIDE SEQUENCE [LARGE SCALE GENOMIC DNA]</scope>
    <source>
        <strain evidence="3">KCTC 23299</strain>
    </source>
</reference>
<dbReference type="EMBL" id="JBHUOZ010000001">
    <property type="protein sequence ID" value="MFD2919551.1"/>
    <property type="molecule type" value="Genomic_DNA"/>
</dbReference>
<keyword evidence="3" id="KW-1185">Reference proteome</keyword>
<dbReference type="Proteomes" id="UP001597511">
    <property type="component" value="Unassembled WGS sequence"/>
</dbReference>
<sequence length="258" mass="29853">MQNLLQIEWMKLKHYRAFKVFGIIYLLGIIAVLFISYTMYTNIPPKEIQAMLGDPFAFPKLWNTMGWLNSWLLYFPGWLIITLCVNEFTFKTHRQNIIDGWSRKEFIQAKLLLILAFTIVITIINILSVLIMGMVTGASFSFTGFEYVGYMFLQTLCYMLFAFFLAILLRRSGLAAGIFFMFGLIFEFLLSALINYKMDAKPVGYLLPLQASDELLPLPFLKQINQGVPEAYVLIIASLLYCALYVFFAFRKFTKDDL</sequence>
<organism evidence="2 3">
    <name type="scientific">Terrimonas rubra</name>
    <dbReference type="NCBI Taxonomy" id="1035890"/>
    <lineage>
        <taxon>Bacteria</taxon>
        <taxon>Pseudomonadati</taxon>
        <taxon>Bacteroidota</taxon>
        <taxon>Chitinophagia</taxon>
        <taxon>Chitinophagales</taxon>
        <taxon>Chitinophagaceae</taxon>
        <taxon>Terrimonas</taxon>
    </lineage>
</organism>
<evidence type="ECO:0000256" key="1">
    <source>
        <dbReference type="SAM" id="Phobius"/>
    </source>
</evidence>
<evidence type="ECO:0000313" key="3">
    <source>
        <dbReference type="Proteomes" id="UP001597511"/>
    </source>
</evidence>
<feature type="transmembrane region" description="Helical" evidence="1">
    <location>
        <begin position="147"/>
        <end position="169"/>
    </location>
</feature>
<feature type="transmembrane region" description="Helical" evidence="1">
    <location>
        <begin position="231"/>
        <end position="250"/>
    </location>
</feature>
<keyword evidence="1" id="KW-1133">Transmembrane helix</keyword>
<name>A0ABW6A5K4_9BACT</name>
<proteinExistence type="predicted"/>
<feature type="transmembrane region" description="Helical" evidence="1">
    <location>
        <begin position="20"/>
        <end position="40"/>
    </location>
</feature>
<protein>
    <submittedName>
        <fullName evidence="2">ABC transporter permease</fullName>
    </submittedName>
</protein>
<feature type="transmembrane region" description="Helical" evidence="1">
    <location>
        <begin position="111"/>
        <end position="135"/>
    </location>
</feature>
<dbReference type="Pfam" id="PF12730">
    <property type="entry name" value="ABC2_membrane_4"/>
    <property type="match status" value="1"/>
</dbReference>
<feature type="transmembrane region" description="Helical" evidence="1">
    <location>
        <begin position="176"/>
        <end position="196"/>
    </location>
</feature>
<keyword evidence="1" id="KW-0812">Transmembrane</keyword>
<dbReference type="RefSeq" id="WP_386096851.1">
    <property type="nucleotide sequence ID" value="NZ_JBHUOZ010000001.1"/>
</dbReference>
<accession>A0ABW6A5K4</accession>
<evidence type="ECO:0000313" key="2">
    <source>
        <dbReference type="EMBL" id="MFD2919551.1"/>
    </source>
</evidence>
<gene>
    <name evidence="2" type="ORF">ACFS6H_07535</name>
</gene>
<keyword evidence="1" id="KW-0472">Membrane</keyword>
<comment type="caution">
    <text evidence="2">The sequence shown here is derived from an EMBL/GenBank/DDBJ whole genome shotgun (WGS) entry which is preliminary data.</text>
</comment>
<feature type="transmembrane region" description="Helical" evidence="1">
    <location>
        <begin position="71"/>
        <end position="90"/>
    </location>
</feature>